<gene>
    <name evidence="1" type="ORF">DFR30_2405</name>
</gene>
<dbReference type="Proteomes" id="UP000295707">
    <property type="component" value="Unassembled WGS sequence"/>
</dbReference>
<name>A0A4R1HEF2_9GAMM</name>
<dbReference type="RefSeq" id="WP_132973493.1">
    <property type="nucleotide sequence ID" value="NZ_SMFX01000001.1"/>
</dbReference>
<evidence type="ECO:0000313" key="2">
    <source>
        <dbReference type="Proteomes" id="UP000295707"/>
    </source>
</evidence>
<keyword evidence="2" id="KW-1185">Reference proteome</keyword>
<organism evidence="1 2">
    <name type="scientific">Thiogranum longum</name>
    <dbReference type="NCBI Taxonomy" id="1537524"/>
    <lineage>
        <taxon>Bacteria</taxon>
        <taxon>Pseudomonadati</taxon>
        <taxon>Pseudomonadota</taxon>
        <taxon>Gammaproteobacteria</taxon>
        <taxon>Chromatiales</taxon>
        <taxon>Ectothiorhodospiraceae</taxon>
        <taxon>Thiogranum</taxon>
    </lineage>
</organism>
<dbReference type="AlphaFoldDB" id="A0A4R1HEF2"/>
<proteinExistence type="predicted"/>
<sequence>MTKNLIRLIGIFAGLLVAFITPVKSLYADTDNVITGAGVHFVWVIFDRLNCDLEEVSGRSIILHGRNSTLGMGCNADIKTALQNRPDNETFGMVCCPLSVGGVMPTPENLRLKKYPFYRELSAVTDQHPSDDVVKIINEVQTGPVFRKVAAEYNLLPLKTAREHAP</sequence>
<evidence type="ECO:0000313" key="1">
    <source>
        <dbReference type="EMBL" id="TCK19111.1"/>
    </source>
</evidence>
<accession>A0A4R1HEF2</accession>
<comment type="caution">
    <text evidence="1">The sequence shown here is derived from an EMBL/GenBank/DDBJ whole genome shotgun (WGS) entry which is preliminary data.</text>
</comment>
<protein>
    <submittedName>
        <fullName evidence="1">Uncharacterized protein</fullName>
    </submittedName>
</protein>
<reference evidence="1 2" key="1">
    <citation type="submission" date="2019-03" db="EMBL/GenBank/DDBJ databases">
        <title>Genomic Encyclopedia of Type Strains, Phase IV (KMG-IV): sequencing the most valuable type-strain genomes for metagenomic binning, comparative biology and taxonomic classification.</title>
        <authorList>
            <person name="Goeker M."/>
        </authorList>
    </citation>
    <scope>NUCLEOTIDE SEQUENCE [LARGE SCALE GENOMIC DNA]</scope>
    <source>
        <strain evidence="1 2">DSM 19610</strain>
    </source>
</reference>
<dbReference type="EMBL" id="SMFX01000001">
    <property type="protein sequence ID" value="TCK19111.1"/>
    <property type="molecule type" value="Genomic_DNA"/>
</dbReference>
<dbReference type="OrthoDB" id="9790048at2"/>